<evidence type="ECO:0008006" key="16">
    <source>
        <dbReference type="Google" id="ProtNLM"/>
    </source>
</evidence>
<keyword evidence="7" id="KW-0256">Endoplasmic reticulum</keyword>
<dbReference type="EMBL" id="LR899009">
    <property type="protein sequence ID" value="CAD7078989.1"/>
    <property type="molecule type" value="Genomic_DNA"/>
</dbReference>
<dbReference type="SUPFAM" id="SSF48264">
    <property type="entry name" value="Cytochrome P450"/>
    <property type="match status" value="2"/>
</dbReference>
<gene>
    <name evidence="14" type="ORF">HERILL_LOCUS2227</name>
</gene>
<keyword evidence="8" id="KW-0492">Microsome</keyword>
<evidence type="ECO:0000256" key="6">
    <source>
        <dbReference type="ARBA" id="ARBA00022723"/>
    </source>
</evidence>
<comment type="similarity">
    <text evidence="4">Belongs to the cytochrome P450 family.</text>
</comment>
<dbReference type="Pfam" id="PF00067">
    <property type="entry name" value="p450"/>
    <property type="match status" value="2"/>
</dbReference>
<keyword evidence="10 13" id="KW-0408">Iron</keyword>
<dbReference type="Gene3D" id="1.10.630.10">
    <property type="entry name" value="Cytochrome P450"/>
    <property type="match status" value="2"/>
</dbReference>
<dbReference type="FunFam" id="1.10.630.10:FF:000042">
    <property type="entry name" value="Cytochrome P450"/>
    <property type="match status" value="1"/>
</dbReference>
<dbReference type="Proteomes" id="UP000594454">
    <property type="component" value="Chromosome 1"/>
</dbReference>
<evidence type="ECO:0000256" key="3">
    <source>
        <dbReference type="ARBA" id="ARBA00004406"/>
    </source>
</evidence>
<evidence type="ECO:0000256" key="8">
    <source>
        <dbReference type="ARBA" id="ARBA00022848"/>
    </source>
</evidence>
<dbReference type="OrthoDB" id="2789670at2759"/>
<evidence type="ECO:0000256" key="11">
    <source>
        <dbReference type="ARBA" id="ARBA00023033"/>
    </source>
</evidence>
<dbReference type="PANTHER" id="PTHR24292:SF103">
    <property type="entry name" value="CYTOCHROME P450 6BS1"/>
    <property type="match status" value="1"/>
</dbReference>
<accession>A0A7R8YR10</accession>
<dbReference type="GO" id="GO:0004497">
    <property type="term" value="F:monooxygenase activity"/>
    <property type="evidence" value="ECO:0007669"/>
    <property type="project" value="UniProtKB-KW"/>
</dbReference>
<organism evidence="14 15">
    <name type="scientific">Hermetia illucens</name>
    <name type="common">Black soldier fly</name>
    <dbReference type="NCBI Taxonomy" id="343691"/>
    <lineage>
        <taxon>Eukaryota</taxon>
        <taxon>Metazoa</taxon>
        <taxon>Ecdysozoa</taxon>
        <taxon>Arthropoda</taxon>
        <taxon>Hexapoda</taxon>
        <taxon>Insecta</taxon>
        <taxon>Pterygota</taxon>
        <taxon>Neoptera</taxon>
        <taxon>Endopterygota</taxon>
        <taxon>Diptera</taxon>
        <taxon>Brachycera</taxon>
        <taxon>Stratiomyomorpha</taxon>
        <taxon>Stratiomyidae</taxon>
        <taxon>Hermetiinae</taxon>
        <taxon>Hermetia</taxon>
    </lineage>
</organism>
<dbReference type="CDD" id="cd11056">
    <property type="entry name" value="CYP6-like"/>
    <property type="match status" value="2"/>
</dbReference>
<dbReference type="PRINTS" id="PR00385">
    <property type="entry name" value="P450"/>
</dbReference>
<keyword evidence="6 13" id="KW-0479">Metal-binding</keyword>
<keyword evidence="9" id="KW-0560">Oxidoreductase</keyword>
<evidence type="ECO:0000256" key="7">
    <source>
        <dbReference type="ARBA" id="ARBA00022824"/>
    </source>
</evidence>
<dbReference type="InterPro" id="IPR036396">
    <property type="entry name" value="Cyt_P450_sf"/>
</dbReference>
<dbReference type="AlphaFoldDB" id="A0A7R8YR10"/>
<protein>
    <recommendedName>
        <fullName evidence="16">Cytochrome P450</fullName>
    </recommendedName>
</protein>
<evidence type="ECO:0000256" key="5">
    <source>
        <dbReference type="ARBA" id="ARBA00022617"/>
    </source>
</evidence>
<evidence type="ECO:0000256" key="1">
    <source>
        <dbReference type="ARBA" id="ARBA00001971"/>
    </source>
</evidence>
<dbReference type="InterPro" id="IPR002401">
    <property type="entry name" value="Cyt_P450_E_grp-I"/>
</dbReference>
<name>A0A7R8YR10_HERIL</name>
<dbReference type="GO" id="GO:0016705">
    <property type="term" value="F:oxidoreductase activity, acting on paired donors, with incorporation or reduction of molecular oxygen"/>
    <property type="evidence" value="ECO:0007669"/>
    <property type="project" value="InterPro"/>
</dbReference>
<keyword evidence="11" id="KW-0503">Monooxygenase</keyword>
<feature type="binding site" description="axial binding residue" evidence="13">
    <location>
        <position position="804"/>
    </location>
    <ligand>
        <name>heme</name>
        <dbReference type="ChEBI" id="CHEBI:30413"/>
    </ligand>
    <ligandPart>
        <name>Fe</name>
        <dbReference type="ChEBI" id="CHEBI:18248"/>
    </ligandPart>
</feature>
<evidence type="ECO:0000256" key="10">
    <source>
        <dbReference type="ARBA" id="ARBA00023004"/>
    </source>
</evidence>
<sequence length="860" mass="99938">MGLVVILCSVLVTLLTFIYVIFKIQYRYWNKRGIACLKPVFPFGSLYQNGKRCHIMDAIEASYRKYAWKEPVVGGYYFNQTFLLILDLDLVHKVLVRDFSKFPDRGLFYNEKDDPLSANLLTLSGYKWKALRLKLTPTFTSTKMRFMYPTMLGVMDQFDQTLRELLKTQTEIEIRELLARFTTDVIGSCAFGIECNSFKHPNTEFRRTGRTAFEKTRYGLIGRAFVRQFPDLSRKLGLKIIPDDVNDFFMRAVRETVEFREKNNVRRNDFMDILIQLKNGNNITEETKNGSTKLTFEELAGQAFIFFLAGFETSSTNMTYTLYELAMNTEIQERARREINEVLRKHGGQLTYDAMKEMTYIDRINKVSMLTTVYVVFQIQFRHWAKRKVPCLEPTFPSGSLRQNGKQLHLMDVFNEVYRKFKGKQPVGGMYYYNQPILVLIDPDLVHNILVKDFSKFSDRGMFFNQRDDPLSANLLTLEVHEWKPLRSKLTPTFTSAKMRLMYPTILQIMDEFHKALRKLLKTQSEVEIKDLLARFTTDVIGTCAFGIECNSLKDPDTEFRRTGRTAFEKTRYGLIGRAFVRQFPDLSRKLGLKIIPDDVNDFFMRAVRETVEFREKNNVRRNDFMDILIQMKNGSNITEETKNGSTKLTFEELAGQAFIFFLAGFETSSTNMTYTLYELAMNTEIQERARHEINDVLEKHGGEFTYDAMKEMAYIDHINKESIRKYPPATVLPRKCLCDYEIPNSDIVIEKGTNVIISTFSIHRDPNIWPDPEVFNPERFTPEEMQGRHPVAFLGFGDGPRNCIGAKFGQMQSRIGIVSLLKNYRFTPCSKTPKVMEFARTIPILTPKGGLWLKVEPIE</sequence>
<evidence type="ECO:0000313" key="14">
    <source>
        <dbReference type="EMBL" id="CAD7078989.1"/>
    </source>
</evidence>
<proteinExistence type="inferred from homology"/>
<evidence type="ECO:0000313" key="15">
    <source>
        <dbReference type="Proteomes" id="UP000594454"/>
    </source>
</evidence>
<reference evidence="14 15" key="1">
    <citation type="submission" date="2020-11" db="EMBL/GenBank/DDBJ databases">
        <authorList>
            <person name="Wallbank WR R."/>
            <person name="Pardo Diaz C."/>
            <person name="Kozak K."/>
            <person name="Martin S."/>
            <person name="Jiggins C."/>
            <person name="Moest M."/>
            <person name="Warren A I."/>
            <person name="Generalovic N T."/>
            <person name="Byers J.R.P. K."/>
            <person name="Montejo-Kovacevich G."/>
            <person name="Yen C E."/>
        </authorList>
    </citation>
    <scope>NUCLEOTIDE SEQUENCE [LARGE SCALE GENOMIC DNA]</scope>
</reference>
<keyword evidence="5 13" id="KW-0349">Heme</keyword>
<keyword evidence="15" id="KW-1185">Reference proteome</keyword>
<comment type="subcellular location">
    <subcellularLocation>
        <location evidence="3">Endoplasmic reticulum membrane</location>
        <topology evidence="3">Peripheral membrane protein</topology>
    </subcellularLocation>
    <subcellularLocation>
        <location evidence="2">Microsome membrane</location>
        <topology evidence="2">Peripheral membrane protein</topology>
    </subcellularLocation>
</comment>
<dbReference type="PANTHER" id="PTHR24292">
    <property type="entry name" value="CYTOCHROME P450"/>
    <property type="match status" value="1"/>
</dbReference>
<dbReference type="GO" id="GO:0005789">
    <property type="term" value="C:endoplasmic reticulum membrane"/>
    <property type="evidence" value="ECO:0007669"/>
    <property type="project" value="UniProtKB-SubCell"/>
</dbReference>
<dbReference type="InterPro" id="IPR017972">
    <property type="entry name" value="Cyt_P450_CS"/>
</dbReference>
<dbReference type="GO" id="GO:0020037">
    <property type="term" value="F:heme binding"/>
    <property type="evidence" value="ECO:0007669"/>
    <property type="project" value="InterPro"/>
</dbReference>
<dbReference type="PROSITE" id="PS00086">
    <property type="entry name" value="CYTOCHROME_P450"/>
    <property type="match status" value="1"/>
</dbReference>
<dbReference type="InParanoid" id="A0A7R8YR10"/>
<evidence type="ECO:0000256" key="2">
    <source>
        <dbReference type="ARBA" id="ARBA00004174"/>
    </source>
</evidence>
<comment type="cofactor">
    <cofactor evidence="1 13">
        <name>heme</name>
        <dbReference type="ChEBI" id="CHEBI:30413"/>
    </cofactor>
</comment>
<dbReference type="GO" id="GO:0005506">
    <property type="term" value="F:iron ion binding"/>
    <property type="evidence" value="ECO:0007669"/>
    <property type="project" value="InterPro"/>
</dbReference>
<evidence type="ECO:0000256" key="12">
    <source>
        <dbReference type="ARBA" id="ARBA00023136"/>
    </source>
</evidence>
<evidence type="ECO:0000256" key="9">
    <source>
        <dbReference type="ARBA" id="ARBA00023002"/>
    </source>
</evidence>
<keyword evidence="12" id="KW-0472">Membrane</keyword>
<evidence type="ECO:0000256" key="13">
    <source>
        <dbReference type="PIRSR" id="PIRSR602401-1"/>
    </source>
</evidence>
<dbReference type="InterPro" id="IPR001128">
    <property type="entry name" value="Cyt_P450"/>
</dbReference>
<evidence type="ECO:0000256" key="4">
    <source>
        <dbReference type="ARBA" id="ARBA00010617"/>
    </source>
</evidence>
<dbReference type="PRINTS" id="PR00463">
    <property type="entry name" value="EP450I"/>
</dbReference>
<dbReference type="InterPro" id="IPR050476">
    <property type="entry name" value="Insect_CytP450_Detox"/>
</dbReference>